<dbReference type="Gene3D" id="3.40.960.10">
    <property type="entry name" value="VSR Endonuclease"/>
    <property type="match status" value="1"/>
</dbReference>
<dbReference type="InterPro" id="IPR058917">
    <property type="entry name" value="RESC6_dom"/>
</dbReference>
<dbReference type="EMBL" id="BSYO01000036">
    <property type="protein sequence ID" value="GMH29696.1"/>
    <property type="molecule type" value="Genomic_DNA"/>
</dbReference>
<dbReference type="InterPro" id="IPR013584">
    <property type="entry name" value="RAP"/>
</dbReference>
<dbReference type="AlphaFoldDB" id="A0AAD3TIC3"/>
<dbReference type="SMART" id="SM00952">
    <property type="entry name" value="RAP"/>
    <property type="match status" value="1"/>
</dbReference>
<dbReference type="PANTHER" id="PTHR21228:SF40">
    <property type="entry name" value="LD45607P"/>
    <property type="match status" value="1"/>
</dbReference>
<gene>
    <name evidence="2" type="ORF">Nepgr_031539</name>
</gene>
<feature type="domain" description="RAP" evidence="1">
    <location>
        <begin position="591"/>
        <end position="649"/>
    </location>
</feature>
<dbReference type="GO" id="GO:0003723">
    <property type="term" value="F:RNA binding"/>
    <property type="evidence" value="ECO:0007669"/>
    <property type="project" value="TreeGrafter"/>
</dbReference>
<dbReference type="InterPro" id="IPR050870">
    <property type="entry name" value="FAST_kinase"/>
</dbReference>
<name>A0AAD3TIC3_NEPGR</name>
<organism evidence="2 3">
    <name type="scientific">Nepenthes gracilis</name>
    <name type="common">Slender pitcher plant</name>
    <dbReference type="NCBI Taxonomy" id="150966"/>
    <lineage>
        <taxon>Eukaryota</taxon>
        <taxon>Viridiplantae</taxon>
        <taxon>Streptophyta</taxon>
        <taxon>Embryophyta</taxon>
        <taxon>Tracheophyta</taxon>
        <taxon>Spermatophyta</taxon>
        <taxon>Magnoliopsida</taxon>
        <taxon>eudicotyledons</taxon>
        <taxon>Gunneridae</taxon>
        <taxon>Pentapetalae</taxon>
        <taxon>Caryophyllales</taxon>
        <taxon>Nepenthaceae</taxon>
        <taxon>Nepenthes</taxon>
    </lineage>
</organism>
<protein>
    <recommendedName>
        <fullName evidence="1">RAP domain-containing protein</fullName>
    </recommendedName>
</protein>
<dbReference type="GO" id="GO:0000963">
    <property type="term" value="P:mitochondrial RNA processing"/>
    <property type="evidence" value="ECO:0007669"/>
    <property type="project" value="TreeGrafter"/>
</dbReference>
<dbReference type="Proteomes" id="UP001279734">
    <property type="component" value="Unassembled WGS sequence"/>
</dbReference>
<dbReference type="Pfam" id="PF08373">
    <property type="entry name" value="RAP"/>
    <property type="match status" value="1"/>
</dbReference>
<dbReference type="GO" id="GO:0044528">
    <property type="term" value="P:regulation of mitochondrial mRNA stability"/>
    <property type="evidence" value="ECO:0007669"/>
    <property type="project" value="TreeGrafter"/>
</dbReference>
<reference evidence="2" key="1">
    <citation type="submission" date="2023-05" db="EMBL/GenBank/DDBJ databases">
        <title>Nepenthes gracilis genome sequencing.</title>
        <authorList>
            <person name="Fukushima K."/>
        </authorList>
    </citation>
    <scope>NUCLEOTIDE SEQUENCE</scope>
    <source>
        <strain evidence="2">SING2019-196</strain>
    </source>
</reference>
<sequence>MIMEVLSNTFRPPSCLSPLIPNRKAYLNLPLVKIPSGFSARMLEFRFVIRNCKKLGREGTSGVKSLNGDQQEPQVEDWELEFLGEFLPLGSVAPIKRNQEKSRLLEDTDSMDWCVRARKIALRSIEARGMARAMEDLVTKRKIKKNKIKKLGNKGKSDKKSKVVKEELEFDHEDEFESMNMNLLDGSSHLRRTVSMIGGGMFEERKQETLQEFVQRLSQFDGPSDRKKEINLNKAIIEAQTAEEVLSVVAEMISMVGKGLSPSPLSPVNIATALHRIAKNMEKVSMMRTYRLTFARQREMSMLVGIAMTSLPECSAQGISNIAWALSKIGGELLYLTEMDRVAEVALTKVDEFNSQNVANVAGAFASMQHAAPDLFSELSKRASNIIHNFHAQELAQLLWAFASLNEPAGPVLESLDNVFVNEDQFRCCSNGNSISQGEDIGLDDSVDLHSDIVNPPALNFNRDQLGNIAWSYAVLGEMNRNFFFNVWRTISRFVEQKISDQYRADVMFASQVFLVNQCLKVECPHLQISLRNDVVEKMASTGRTKRFNEKITSAFQKEVARLLFSTGLDWLREYAVGAYTLDAVLVDHKVALEIDGPTHFSRNSGAPLGHTMLKRRYVAAAGWKLVSVSHREWEELQGSSQQLEYLRDLLKEFIM</sequence>
<proteinExistence type="predicted"/>
<dbReference type="GO" id="GO:0035770">
    <property type="term" value="C:ribonucleoprotein granule"/>
    <property type="evidence" value="ECO:0007669"/>
    <property type="project" value="TreeGrafter"/>
</dbReference>
<dbReference type="GO" id="GO:0009507">
    <property type="term" value="C:chloroplast"/>
    <property type="evidence" value="ECO:0007669"/>
    <property type="project" value="TreeGrafter"/>
</dbReference>
<evidence type="ECO:0000313" key="3">
    <source>
        <dbReference type="Proteomes" id="UP001279734"/>
    </source>
</evidence>
<accession>A0AAD3TIC3</accession>
<dbReference type="Pfam" id="PF26188">
    <property type="entry name" value="RESC6"/>
    <property type="match status" value="1"/>
</dbReference>
<comment type="caution">
    <text evidence="2">The sequence shown here is derived from an EMBL/GenBank/DDBJ whole genome shotgun (WGS) entry which is preliminary data.</text>
</comment>
<keyword evidence="3" id="KW-1185">Reference proteome</keyword>
<dbReference type="PROSITE" id="PS51286">
    <property type="entry name" value="RAP"/>
    <property type="match status" value="1"/>
</dbReference>
<evidence type="ECO:0000313" key="2">
    <source>
        <dbReference type="EMBL" id="GMH29696.1"/>
    </source>
</evidence>
<evidence type="ECO:0000259" key="1">
    <source>
        <dbReference type="PROSITE" id="PS51286"/>
    </source>
</evidence>
<dbReference type="GO" id="GO:0005759">
    <property type="term" value="C:mitochondrial matrix"/>
    <property type="evidence" value="ECO:0007669"/>
    <property type="project" value="TreeGrafter"/>
</dbReference>
<dbReference type="GO" id="GO:1901259">
    <property type="term" value="P:chloroplast rRNA processing"/>
    <property type="evidence" value="ECO:0007669"/>
    <property type="project" value="TreeGrafter"/>
</dbReference>
<dbReference type="PANTHER" id="PTHR21228">
    <property type="entry name" value="FAST LEU-RICH DOMAIN-CONTAINING"/>
    <property type="match status" value="1"/>
</dbReference>